<sequence length="601" mass="66752">MENMDINLLSSKKRLKDDMNGSDIPSSEFQISAASAQGGRKYMEDRISVEVGRDVNGRLDYIFAAIYDGHGGPQASEYACQNLLDNVIGNQAFFSDDDQQILGAIREGFLQTHFDMQKVAKMWPPTVSGFPCTAGTTATVAFIRNGKLYTGHVGDSSIILANFDEAAAGFNDAKLTEDHKPEKHSERERIEKAGGAVATKAGIVRVIWKRPVRGHRGPVRRSTSTESIPFLAVARSLGDFWSLNPENNQFVVSPEPDVDVFRLKSSDNFVVLCSDGLSNVVTFRSIVQILNDVEKRNQSHSINHSHYLLQNALNKWGGLRADNISIICIKLNADQIPSDHPDVVESGVDVDVSKQLTEHPYAMFQVSTDNTFRLKSETIPHFFDGVFDKGMNSSRKSNQVIFSGPGFVVPEINNHLMDNAIETVSASSVCGSEPGQNGHDYGESSDVEEVKHQSSEAKGLEKEVNEEPTKDVEIGQQMQKSITPPPLLESTKPELNEYKRSTYLDTIRQQIAESSNARKSILSTMSTSRVGIKRRRTENEETDGFNRDTSSLYLLPSSSSNKRVYFEERTEDIANEATGPPPAKRSRLQSVLNFFSKFLKW</sequence>
<evidence type="ECO:0000256" key="4">
    <source>
        <dbReference type="RuleBase" id="RU003465"/>
    </source>
</evidence>
<feature type="domain" description="PPM-type phosphatase" evidence="6">
    <location>
        <begin position="30"/>
        <end position="331"/>
    </location>
</feature>
<organism evidence="7 8">
    <name type="scientific">Meloidogyne hapla</name>
    <name type="common">Root-knot nematode worm</name>
    <dbReference type="NCBI Taxonomy" id="6305"/>
    <lineage>
        <taxon>Eukaryota</taxon>
        <taxon>Metazoa</taxon>
        <taxon>Ecdysozoa</taxon>
        <taxon>Nematoda</taxon>
        <taxon>Chromadorea</taxon>
        <taxon>Rhabditida</taxon>
        <taxon>Tylenchina</taxon>
        <taxon>Tylenchomorpha</taxon>
        <taxon>Tylenchoidea</taxon>
        <taxon>Meloidogynidae</taxon>
        <taxon>Meloidogyninae</taxon>
        <taxon>Meloidogyne</taxon>
    </lineage>
</organism>
<evidence type="ECO:0000256" key="2">
    <source>
        <dbReference type="ARBA" id="ARBA00022801"/>
    </source>
</evidence>
<dbReference type="GO" id="GO:0046872">
    <property type="term" value="F:metal ion binding"/>
    <property type="evidence" value="ECO:0007669"/>
    <property type="project" value="UniProtKB-KW"/>
</dbReference>
<dbReference type="InterPro" id="IPR036457">
    <property type="entry name" value="PPM-type-like_dom_sf"/>
</dbReference>
<dbReference type="SUPFAM" id="SSF81606">
    <property type="entry name" value="PP2C-like"/>
    <property type="match status" value="1"/>
</dbReference>
<evidence type="ECO:0000313" key="8">
    <source>
        <dbReference type="WBParaSite" id="MhA1_Contig113.frz3.gene13"/>
    </source>
</evidence>
<dbReference type="GO" id="GO:0004722">
    <property type="term" value="F:protein serine/threonine phosphatase activity"/>
    <property type="evidence" value="ECO:0007669"/>
    <property type="project" value="InterPro"/>
</dbReference>
<keyword evidence="3 4" id="KW-0904">Protein phosphatase</keyword>
<dbReference type="Proteomes" id="UP000095281">
    <property type="component" value="Unplaced"/>
</dbReference>
<dbReference type="PANTHER" id="PTHR47992">
    <property type="entry name" value="PROTEIN PHOSPHATASE"/>
    <property type="match status" value="1"/>
</dbReference>
<dbReference type="CDD" id="cd00143">
    <property type="entry name" value="PP2Cc"/>
    <property type="match status" value="1"/>
</dbReference>
<dbReference type="AlphaFoldDB" id="A0A1I8B0E8"/>
<dbReference type="PROSITE" id="PS01032">
    <property type="entry name" value="PPM_1"/>
    <property type="match status" value="1"/>
</dbReference>
<dbReference type="Gene3D" id="3.60.40.10">
    <property type="entry name" value="PPM-type phosphatase domain"/>
    <property type="match status" value="1"/>
</dbReference>
<keyword evidence="2 4" id="KW-0378">Hydrolase</keyword>
<dbReference type="InterPro" id="IPR000222">
    <property type="entry name" value="PP2C_BS"/>
</dbReference>
<evidence type="ECO:0000256" key="3">
    <source>
        <dbReference type="ARBA" id="ARBA00022912"/>
    </source>
</evidence>
<dbReference type="WBParaSite" id="MhA1_Contig113.frz3.gene13">
    <property type="protein sequence ID" value="MhA1_Contig113.frz3.gene13"/>
    <property type="gene ID" value="MhA1_Contig113.frz3.gene13"/>
</dbReference>
<evidence type="ECO:0000256" key="1">
    <source>
        <dbReference type="ARBA" id="ARBA00022723"/>
    </source>
</evidence>
<evidence type="ECO:0000259" key="6">
    <source>
        <dbReference type="PROSITE" id="PS51746"/>
    </source>
</evidence>
<dbReference type="InterPro" id="IPR001932">
    <property type="entry name" value="PPM-type_phosphatase-like_dom"/>
</dbReference>
<dbReference type="InterPro" id="IPR015655">
    <property type="entry name" value="PP2C"/>
</dbReference>
<protein>
    <submittedName>
        <fullName evidence="8">PPM-type phosphatase domain-containing protein</fullName>
    </submittedName>
</protein>
<dbReference type="PROSITE" id="PS51746">
    <property type="entry name" value="PPM_2"/>
    <property type="match status" value="1"/>
</dbReference>
<evidence type="ECO:0000256" key="5">
    <source>
        <dbReference type="SAM" id="MobiDB-lite"/>
    </source>
</evidence>
<dbReference type="Pfam" id="PF00481">
    <property type="entry name" value="PP2C"/>
    <property type="match status" value="1"/>
</dbReference>
<evidence type="ECO:0000313" key="7">
    <source>
        <dbReference type="Proteomes" id="UP000095281"/>
    </source>
</evidence>
<proteinExistence type="inferred from homology"/>
<reference evidence="8" key="1">
    <citation type="submission" date="2016-11" db="UniProtKB">
        <authorList>
            <consortium name="WormBaseParasite"/>
        </authorList>
    </citation>
    <scope>IDENTIFICATION</scope>
</reference>
<comment type="similarity">
    <text evidence="4">Belongs to the PP2C family.</text>
</comment>
<accession>A0A1I8B0E8</accession>
<feature type="compositionally biased region" description="Basic and acidic residues" evidence="5">
    <location>
        <begin position="448"/>
        <end position="472"/>
    </location>
</feature>
<keyword evidence="7" id="KW-1185">Reference proteome</keyword>
<name>A0A1I8B0E8_MELHA</name>
<keyword evidence="1" id="KW-0479">Metal-binding</keyword>
<dbReference type="SMART" id="SM00332">
    <property type="entry name" value="PP2Cc"/>
    <property type="match status" value="1"/>
</dbReference>
<feature type="region of interest" description="Disordered" evidence="5">
    <location>
        <begin position="428"/>
        <end position="472"/>
    </location>
</feature>